<accession>A0A249DZ76</accession>
<dbReference type="OrthoDB" id="9813383at2"/>
<dbReference type="GO" id="GO:0033969">
    <property type="term" value="F:gamma-glutamyl-gamma-aminobutyrate hydrolase activity"/>
    <property type="evidence" value="ECO:0007669"/>
    <property type="project" value="TreeGrafter"/>
</dbReference>
<dbReference type="Gene3D" id="3.40.50.880">
    <property type="match status" value="1"/>
</dbReference>
<dbReference type="EMBL" id="CP016303">
    <property type="protein sequence ID" value="ASX26843.1"/>
    <property type="molecule type" value="Genomic_DNA"/>
</dbReference>
<evidence type="ECO:0000313" key="1">
    <source>
        <dbReference type="EMBL" id="ASX26843.1"/>
    </source>
</evidence>
<gene>
    <name evidence="1" type="ORF">BA171_07515</name>
</gene>
<dbReference type="PROSITE" id="PS51273">
    <property type="entry name" value="GATASE_TYPE_1"/>
    <property type="match status" value="1"/>
</dbReference>
<dbReference type="InterPro" id="IPR011697">
    <property type="entry name" value="Peptidase_C26"/>
</dbReference>
<proteinExistence type="predicted"/>
<dbReference type="PANTHER" id="PTHR43235:SF1">
    <property type="entry name" value="GLUTAMINE AMIDOTRANSFERASE PB2B2.05-RELATED"/>
    <property type="match status" value="1"/>
</dbReference>
<dbReference type="SUPFAM" id="SSF52317">
    <property type="entry name" value="Class I glutamine amidotransferase-like"/>
    <property type="match status" value="1"/>
</dbReference>
<dbReference type="PANTHER" id="PTHR43235">
    <property type="entry name" value="GLUTAMINE AMIDOTRANSFERASE PB2B2.05-RELATED"/>
    <property type="match status" value="1"/>
</dbReference>
<reference evidence="2" key="1">
    <citation type="submission" date="2016-06" db="EMBL/GenBank/DDBJ databases">
        <authorList>
            <person name="Chen W."/>
            <person name="Hasegawa D.K."/>
        </authorList>
    </citation>
    <scope>NUCLEOTIDE SEQUENCE [LARGE SCALE GENOMIC DNA]</scope>
    <source>
        <strain evidence="2">MEAM1</strain>
    </source>
</reference>
<dbReference type="AlphaFoldDB" id="A0A249DZ76"/>
<name>A0A249DZ76_9ENTR</name>
<dbReference type="InterPro" id="IPR044668">
    <property type="entry name" value="PuuD-like"/>
</dbReference>
<dbReference type="Proteomes" id="UP000216438">
    <property type="component" value="Chromosome"/>
</dbReference>
<protein>
    <submittedName>
        <fullName evidence="1">Uncharacterized protein</fullName>
    </submittedName>
</protein>
<evidence type="ECO:0000313" key="2">
    <source>
        <dbReference type="Proteomes" id="UP000216438"/>
    </source>
</evidence>
<dbReference type="InterPro" id="IPR029062">
    <property type="entry name" value="Class_I_gatase-like"/>
</dbReference>
<dbReference type="GO" id="GO:0006598">
    <property type="term" value="P:polyamine catabolic process"/>
    <property type="evidence" value="ECO:0007669"/>
    <property type="project" value="TreeGrafter"/>
</dbReference>
<dbReference type="GO" id="GO:0005829">
    <property type="term" value="C:cytosol"/>
    <property type="evidence" value="ECO:0007669"/>
    <property type="project" value="TreeGrafter"/>
</dbReference>
<reference evidence="1 2" key="2">
    <citation type="submission" date="2017-09" db="EMBL/GenBank/DDBJ databases">
        <title>The genome of whitefly Bemisia tabaci, a global crop pest, provides novel insights into virus transmission, host adaptation and insecticide resistance.</title>
        <authorList>
            <person name="Kaur N."/>
            <person name="Kliot A."/>
            <person name="Pinheiro P.V."/>
            <person name="Luan J."/>
            <person name="Zheng Y."/>
            <person name="Liu W."/>
            <person name="Sun H."/>
            <person name="Yang X."/>
            <person name="Xu Y."/>
            <person name="Luo Y."/>
            <person name="Kruse A."/>
            <person name="Fisher T.W."/>
            <person name="Nelson D.R."/>
            <person name="Elimelech M."/>
            <person name="MacCoss M."/>
            <person name="Johnson R."/>
            <person name="Cohen E."/>
            <person name="Hunter W.B."/>
            <person name="Brown J.K."/>
            <person name="Jander G."/>
            <person name="Cilia M."/>
            <person name="Douglas A.E."/>
            <person name="Ghanim M."/>
            <person name="Simmons A.M."/>
            <person name="Wintermantel W.M."/>
            <person name="Ling K.-S."/>
            <person name="Fei Z."/>
        </authorList>
    </citation>
    <scope>NUCLEOTIDE SEQUENCE [LARGE SCALE GENOMIC DNA]</scope>
    <source>
        <strain evidence="1 2">MEAM1</strain>
    </source>
</reference>
<dbReference type="RefSeq" id="WP_016857362.1">
    <property type="nucleotide sequence ID" value="NZ_CP016303.1"/>
</dbReference>
<sequence>MFKRRIGITQRVMKHTRYNEVMDCLDTHWTKLLTSMDMLLIPLPLMPPDFTPEMWKALKLDGLILSGGNTLVDFSDETDPPESLSPERDAYEKALLNAAISNEIPVFGVCRGLQLINIYFGGQLVRIKGHAGARHRLITEKNNASFLLPSEVNSFHDFAVPRRDLGDDLIALAHDAEGNVEAFCHTHHKILAIMWHPEREIPPFKSDRQLIKGHFGI</sequence>
<organism evidence="1 2">
    <name type="scientific">Candidatus Hamiltonella defensa</name>
    <name type="common">Bemisia tabaci</name>
    <dbReference type="NCBI Taxonomy" id="672795"/>
    <lineage>
        <taxon>Bacteria</taxon>
        <taxon>Pseudomonadati</taxon>
        <taxon>Pseudomonadota</taxon>
        <taxon>Gammaproteobacteria</taxon>
        <taxon>Enterobacterales</taxon>
        <taxon>Enterobacteriaceae</taxon>
        <taxon>aphid secondary symbionts</taxon>
        <taxon>Candidatus Williamhamiltonella</taxon>
    </lineage>
</organism>
<dbReference type="Pfam" id="PF07722">
    <property type="entry name" value="Peptidase_C26"/>
    <property type="match status" value="1"/>
</dbReference>